<keyword evidence="3" id="KW-1185">Reference proteome</keyword>
<dbReference type="STRING" id="589385.SAMN05421504_1011001"/>
<gene>
    <name evidence="2" type="ORF">SAMN05421504_1011001</name>
</gene>
<accession>A0A1H2UTU7</accession>
<reference evidence="2 3" key="1">
    <citation type="submission" date="2016-10" db="EMBL/GenBank/DDBJ databases">
        <authorList>
            <person name="de Groot N.N."/>
        </authorList>
    </citation>
    <scope>NUCLEOTIDE SEQUENCE [LARGE SCALE GENOMIC DNA]</scope>
    <source>
        <strain evidence="2 3">CPCC 202699</strain>
    </source>
</reference>
<name>A0A1H2UTU7_9PSEU</name>
<dbReference type="OrthoDB" id="9804511at2"/>
<evidence type="ECO:0000313" key="3">
    <source>
        <dbReference type="Proteomes" id="UP000199515"/>
    </source>
</evidence>
<feature type="chain" id="PRO_5011558438" description="Peptidase" evidence="1">
    <location>
        <begin position="24"/>
        <end position="295"/>
    </location>
</feature>
<feature type="signal peptide" evidence="1">
    <location>
        <begin position="1"/>
        <end position="23"/>
    </location>
</feature>
<dbReference type="EMBL" id="FNON01000001">
    <property type="protein sequence ID" value="SDW59531.1"/>
    <property type="molecule type" value="Genomic_DNA"/>
</dbReference>
<dbReference type="Proteomes" id="UP000199515">
    <property type="component" value="Unassembled WGS sequence"/>
</dbReference>
<evidence type="ECO:0000313" key="2">
    <source>
        <dbReference type="EMBL" id="SDW59531.1"/>
    </source>
</evidence>
<proteinExistence type="predicted"/>
<keyword evidence="1" id="KW-0732">Signal</keyword>
<protein>
    <recommendedName>
        <fullName evidence="4">Peptidase</fullName>
    </recommendedName>
</protein>
<organism evidence="2 3">
    <name type="scientific">Amycolatopsis xylanica</name>
    <dbReference type="NCBI Taxonomy" id="589385"/>
    <lineage>
        <taxon>Bacteria</taxon>
        <taxon>Bacillati</taxon>
        <taxon>Actinomycetota</taxon>
        <taxon>Actinomycetes</taxon>
        <taxon>Pseudonocardiales</taxon>
        <taxon>Pseudonocardiaceae</taxon>
        <taxon>Amycolatopsis</taxon>
    </lineage>
</organism>
<dbReference type="RefSeq" id="WP_091287089.1">
    <property type="nucleotide sequence ID" value="NZ_FNON01000001.1"/>
</dbReference>
<evidence type="ECO:0008006" key="4">
    <source>
        <dbReference type="Google" id="ProtNLM"/>
    </source>
</evidence>
<sequence length="295" mass="33405">MRRIPALACVLALAFTVPSTADAAAAPPATWKEHWFEHVQTLKLVGYNDTVALYFDNDVPASTKDWVLPYLTRMWKYAQQTYGNSGNLMTSDRLYSIHHEAKYYGGHPSTVYDSSHDYRNVSDVGGNNWAQPQYEVATHEAGHVVESIAAGKHGSPAFGLWQDSKWMEFFIYDVYVSLGMTAEAQSFYNRMMSADHVDGFPRAGTHWFRDWFYPLWRDRGHAQIMVKFYGLLGQYFPRSGNDFSRGMNWGEFVHFMSGAAGVNLKSLAANAFGWPSSWESQFQAARAAFPGIKYP</sequence>
<dbReference type="AlphaFoldDB" id="A0A1H2UTU7"/>
<evidence type="ECO:0000256" key="1">
    <source>
        <dbReference type="SAM" id="SignalP"/>
    </source>
</evidence>